<accession>A0ABX7T6N3</accession>
<dbReference type="InterPro" id="IPR011010">
    <property type="entry name" value="DNA_brk_join_enz"/>
</dbReference>
<evidence type="ECO:0000256" key="1">
    <source>
        <dbReference type="ARBA" id="ARBA00023125"/>
    </source>
</evidence>
<dbReference type="RefSeq" id="WP_207989592.1">
    <property type="nucleotide sequence ID" value="NZ_CP071794.1"/>
</dbReference>
<dbReference type="Proteomes" id="UP000663923">
    <property type="component" value="Chromosome"/>
</dbReference>
<evidence type="ECO:0000256" key="2">
    <source>
        <dbReference type="ARBA" id="ARBA00023172"/>
    </source>
</evidence>
<dbReference type="PROSITE" id="PS51898">
    <property type="entry name" value="TYR_RECOMBINASE"/>
    <property type="match status" value="1"/>
</dbReference>
<keyword evidence="2" id="KW-0233">DNA recombination</keyword>
<evidence type="ECO:0000259" key="3">
    <source>
        <dbReference type="PROSITE" id="PS51898"/>
    </source>
</evidence>
<dbReference type="SUPFAM" id="SSF56349">
    <property type="entry name" value="DNA breaking-rejoining enzymes"/>
    <property type="match status" value="1"/>
</dbReference>
<protein>
    <recommendedName>
        <fullName evidence="3">Tyr recombinase domain-containing protein</fullName>
    </recommendedName>
</protein>
<evidence type="ECO:0000313" key="5">
    <source>
        <dbReference type="Proteomes" id="UP000663923"/>
    </source>
</evidence>
<reference evidence="4 5" key="1">
    <citation type="submission" date="2021-03" db="EMBL/GenBank/DDBJ databases">
        <title>Complete genome of Parasphingorhabdus_sp.JHSY0214.</title>
        <authorList>
            <person name="Yoo J.H."/>
            <person name="Bae J.W."/>
        </authorList>
    </citation>
    <scope>NUCLEOTIDE SEQUENCE [LARGE SCALE GENOMIC DNA]</scope>
    <source>
        <strain evidence="4 5">JHSY0214</strain>
    </source>
</reference>
<name>A0ABX7T6N3_9SPHN</name>
<dbReference type="InterPro" id="IPR010998">
    <property type="entry name" value="Integrase_recombinase_N"/>
</dbReference>
<feature type="domain" description="Tyr recombinase" evidence="3">
    <location>
        <begin position="153"/>
        <end position="339"/>
    </location>
</feature>
<evidence type="ECO:0000313" key="4">
    <source>
        <dbReference type="EMBL" id="QTD57259.1"/>
    </source>
</evidence>
<gene>
    <name evidence="4" type="ORF">J4G78_06915</name>
</gene>
<keyword evidence="5" id="KW-1185">Reference proteome</keyword>
<keyword evidence="1" id="KW-0238">DNA-binding</keyword>
<organism evidence="4 5">
    <name type="scientific">Parasphingorhabdus cellanae</name>
    <dbReference type="NCBI Taxonomy" id="2806553"/>
    <lineage>
        <taxon>Bacteria</taxon>
        <taxon>Pseudomonadati</taxon>
        <taxon>Pseudomonadota</taxon>
        <taxon>Alphaproteobacteria</taxon>
        <taxon>Sphingomonadales</taxon>
        <taxon>Sphingomonadaceae</taxon>
        <taxon>Parasphingorhabdus</taxon>
    </lineage>
</organism>
<sequence>MGRSSLKNICQKQGRIYFRRKVAGRDTYIRLPELDDPDFAVEYQRVSSPENKRRRVAADTMAALVIDYRKSSEYQLIKSPKTKRNKARYLAMIESEDGHRTVSGCKNPHVRKMRDRYLDKPGKANNWLSTFRSLMKYAVENSWRDDNPAIGIKPLDTGEHEPWPTEVLRAALDVASPMMRLAIITGFCSGARVGDVIRMQHSWHDGQMMQFVTAKVVGKKDKGVGVAVPMHPLWLAEIEKVPRRSLTVLYDRSGSPFSSPKAIQERMRRLMAEIGSPTYLSNGKPKLYSFHGLRKNAACYLAELGLSDNQIGSICGMTPPTVRHYTKRKRILMVAEGVASRVTRGDVLPLKGGRNGK</sequence>
<dbReference type="InterPro" id="IPR002104">
    <property type="entry name" value="Integrase_catalytic"/>
</dbReference>
<dbReference type="EMBL" id="CP071794">
    <property type="protein sequence ID" value="QTD57259.1"/>
    <property type="molecule type" value="Genomic_DNA"/>
</dbReference>
<dbReference type="Gene3D" id="1.10.150.130">
    <property type="match status" value="1"/>
</dbReference>
<dbReference type="InterPro" id="IPR013762">
    <property type="entry name" value="Integrase-like_cat_sf"/>
</dbReference>
<dbReference type="Gene3D" id="1.10.443.10">
    <property type="entry name" value="Intergrase catalytic core"/>
    <property type="match status" value="1"/>
</dbReference>
<proteinExistence type="predicted"/>